<dbReference type="InterPro" id="IPR011006">
    <property type="entry name" value="CheY-like_superfamily"/>
</dbReference>
<dbReference type="SUPFAM" id="SSF46785">
    <property type="entry name" value="Winged helix' DNA-binding domain"/>
    <property type="match status" value="1"/>
</dbReference>
<evidence type="ECO:0000256" key="1">
    <source>
        <dbReference type="ARBA" id="ARBA00022553"/>
    </source>
</evidence>
<dbReference type="RefSeq" id="WP_092456175.1">
    <property type="nucleotide sequence ID" value="NZ_FPCJ01000001.1"/>
</dbReference>
<dbReference type="GO" id="GO:0006355">
    <property type="term" value="P:regulation of DNA-templated transcription"/>
    <property type="evidence" value="ECO:0007669"/>
    <property type="project" value="InterPro"/>
</dbReference>
<dbReference type="PANTHER" id="PTHR43547">
    <property type="entry name" value="TWO-COMPONENT HISTIDINE KINASE"/>
    <property type="match status" value="1"/>
</dbReference>
<dbReference type="Proteomes" id="UP000199537">
    <property type="component" value="Unassembled WGS sequence"/>
</dbReference>
<keyword evidence="4" id="KW-0804">Transcription</keyword>
<organism evidence="9 10">
    <name type="scientific">Thermoflavifilum thermophilum</name>
    <dbReference type="NCBI Taxonomy" id="1393122"/>
    <lineage>
        <taxon>Bacteria</taxon>
        <taxon>Pseudomonadati</taxon>
        <taxon>Bacteroidota</taxon>
        <taxon>Chitinophagia</taxon>
        <taxon>Chitinophagales</taxon>
        <taxon>Chitinophagaceae</taxon>
        <taxon>Thermoflavifilum</taxon>
    </lineage>
</organism>
<dbReference type="PROSITE" id="PS50110">
    <property type="entry name" value="RESPONSE_REGULATORY"/>
    <property type="match status" value="1"/>
</dbReference>
<accession>A0A1I7MY52</accession>
<dbReference type="PROSITE" id="PS50042">
    <property type="entry name" value="CNMP_BINDING_3"/>
    <property type="match status" value="1"/>
</dbReference>
<evidence type="ECO:0000256" key="3">
    <source>
        <dbReference type="ARBA" id="ARBA00023125"/>
    </source>
</evidence>
<dbReference type="SUPFAM" id="SSF51206">
    <property type="entry name" value="cAMP-binding domain-like"/>
    <property type="match status" value="1"/>
</dbReference>
<evidence type="ECO:0000256" key="5">
    <source>
        <dbReference type="PROSITE-ProRule" id="PRU00169"/>
    </source>
</evidence>
<gene>
    <name evidence="9" type="ORF">SAMN05660895_0089</name>
</gene>
<dbReference type="EMBL" id="FPCJ01000001">
    <property type="protein sequence ID" value="SFV27341.1"/>
    <property type="molecule type" value="Genomic_DNA"/>
</dbReference>
<dbReference type="Pfam" id="PF00072">
    <property type="entry name" value="Response_reg"/>
    <property type="match status" value="1"/>
</dbReference>
<proteinExistence type="predicted"/>
<dbReference type="PANTHER" id="PTHR43547:SF2">
    <property type="entry name" value="HYBRID SIGNAL TRANSDUCTION HISTIDINE KINASE C"/>
    <property type="match status" value="1"/>
</dbReference>
<dbReference type="SMART" id="SM00100">
    <property type="entry name" value="cNMP"/>
    <property type="match status" value="1"/>
</dbReference>
<evidence type="ECO:0000256" key="4">
    <source>
        <dbReference type="ARBA" id="ARBA00023163"/>
    </source>
</evidence>
<dbReference type="InterPro" id="IPR036390">
    <property type="entry name" value="WH_DNA-bd_sf"/>
</dbReference>
<keyword evidence="1 5" id="KW-0597">Phosphoprotein</keyword>
<evidence type="ECO:0000259" key="6">
    <source>
        <dbReference type="PROSITE" id="PS50042"/>
    </source>
</evidence>
<dbReference type="CDD" id="cd00092">
    <property type="entry name" value="HTH_CRP"/>
    <property type="match status" value="1"/>
</dbReference>
<dbReference type="PROSITE" id="PS51063">
    <property type="entry name" value="HTH_CRP_2"/>
    <property type="match status" value="1"/>
</dbReference>
<dbReference type="SMART" id="SM00448">
    <property type="entry name" value="REC"/>
    <property type="match status" value="1"/>
</dbReference>
<evidence type="ECO:0000259" key="8">
    <source>
        <dbReference type="PROSITE" id="PS51063"/>
    </source>
</evidence>
<protein>
    <submittedName>
        <fullName evidence="9">cAMP-binding domain of CRP or a regulatory subunit of cAMP-dependent protein kinases</fullName>
    </submittedName>
</protein>
<dbReference type="PRINTS" id="PR00034">
    <property type="entry name" value="HTHCRP"/>
</dbReference>
<dbReference type="SMART" id="SM00419">
    <property type="entry name" value="HTH_CRP"/>
    <property type="match status" value="1"/>
</dbReference>
<evidence type="ECO:0000259" key="7">
    <source>
        <dbReference type="PROSITE" id="PS50110"/>
    </source>
</evidence>
<feature type="modified residue" description="4-aspartylphosphate" evidence="5">
    <location>
        <position position="52"/>
    </location>
</feature>
<dbReference type="InterPro" id="IPR000595">
    <property type="entry name" value="cNMP-bd_dom"/>
</dbReference>
<dbReference type="CDD" id="cd00038">
    <property type="entry name" value="CAP_ED"/>
    <property type="match status" value="1"/>
</dbReference>
<evidence type="ECO:0000313" key="10">
    <source>
        <dbReference type="Proteomes" id="UP000199537"/>
    </source>
</evidence>
<dbReference type="Pfam" id="PF13545">
    <property type="entry name" value="HTH_Crp_2"/>
    <property type="match status" value="1"/>
</dbReference>
<dbReference type="STRING" id="1393122.SAMN05660895_0089"/>
<sequence>MAKILVVDDHPEILDNISEILSLAGHQVVTATSGKEAVEKALQQQPELIICDIMMPDLDGYGVLHVLKRNPQTAVIPFIFLTAKTERSDFRKGMELGADDYITKPFDDTELLAAVDTRLNKVNWLKQYYGQTQSSVSHFLHDLQSRSEKDIFPPSACETASFPKQKIIYQEGERAKYLYLIQSGRVKITRLHPDGKEYISDIFTQGDYFGYVALIEDQPYRETAVALENTDLLLIPKEYFLQQIFQDHQVTLTFIRLLSRTIDQKEERLLQLAYSSLRKRVATALVEISTRNAATGNEHIPITREELAQYIGTAKESTIRILSDFRDEGLIQIRSGKIYIPDLNKLKNLRY</sequence>
<dbReference type="Gene3D" id="2.60.120.10">
    <property type="entry name" value="Jelly Rolls"/>
    <property type="match status" value="1"/>
</dbReference>
<evidence type="ECO:0000313" key="9">
    <source>
        <dbReference type="EMBL" id="SFV27341.1"/>
    </source>
</evidence>
<keyword evidence="2" id="KW-0805">Transcription regulation</keyword>
<dbReference type="InterPro" id="IPR014710">
    <property type="entry name" value="RmlC-like_jellyroll"/>
</dbReference>
<keyword evidence="3" id="KW-0238">DNA-binding</keyword>
<name>A0A1I7MY52_9BACT</name>
<feature type="domain" description="HTH crp-type" evidence="8">
    <location>
        <begin position="275"/>
        <end position="344"/>
    </location>
</feature>
<keyword evidence="9" id="KW-0418">Kinase</keyword>
<keyword evidence="9" id="KW-0808">Transferase</keyword>
<feature type="domain" description="Cyclic nucleotide-binding" evidence="6">
    <location>
        <begin position="158"/>
        <end position="244"/>
    </location>
</feature>
<dbReference type="SUPFAM" id="SSF52172">
    <property type="entry name" value="CheY-like"/>
    <property type="match status" value="1"/>
</dbReference>
<evidence type="ECO:0000256" key="2">
    <source>
        <dbReference type="ARBA" id="ARBA00023015"/>
    </source>
</evidence>
<reference evidence="10" key="1">
    <citation type="submission" date="2016-10" db="EMBL/GenBank/DDBJ databases">
        <authorList>
            <person name="Varghese N."/>
            <person name="Submissions S."/>
        </authorList>
    </citation>
    <scope>NUCLEOTIDE SEQUENCE [LARGE SCALE GENOMIC DNA]</scope>
    <source>
        <strain evidence="10">DSM 14807</strain>
    </source>
</reference>
<dbReference type="Gene3D" id="3.40.50.2300">
    <property type="match status" value="1"/>
</dbReference>
<dbReference type="InterPro" id="IPR001789">
    <property type="entry name" value="Sig_transdc_resp-reg_receiver"/>
</dbReference>
<keyword evidence="10" id="KW-1185">Reference proteome</keyword>
<dbReference type="CDD" id="cd17574">
    <property type="entry name" value="REC_OmpR"/>
    <property type="match status" value="1"/>
</dbReference>
<dbReference type="OrthoDB" id="9127033at2"/>
<dbReference type="Pfam" id="PF00027">
    <property type="entry name" value="cNMP_binding"/>
    <property type="match status" value="1"/>
</dbReference>
<dbReference type="GO" id="GO:0000155">
    <property type="term" value="F:phosphorelay sensor kinase activity"/>
    <property type="evidence" value="ECO:0007669"/>
    <property type="project" value="TreeGrafter"/>
</dbReference>
<feature type="domain" description="Response regulatory" evidence="7">
    <location>
        <begin position="3"/>
        <end position="119"/>
    </location>
</feature>
<dbReference type="AlphaFoldDB" id="A0A1I7MY52"/>
<dbReference type="InterPro" id="IPR012318">
    <property type="entry name" value="HTH_CRP"/>
</dbReference>
<dbReference type="InterPro" id="IPR018490">
    <property type="entry name" value="cNMP-bd_dom_sf"/>
</dbReference>
<dbReference type="GO" id="GO:0003677">
    <property type="term" value="F:DNA binding"/>
    <property type="evidence" value="ECO:0007669"/>
    <property type="project" value="UniProtKB-KW"/>
</dbReference>